<dbReference type="AlphaFoldDB" id="A0A7Y7IZQ4"/>
<name>A0A7Y7IZQ4_9PROT</name>
<reference evidence="2 3" key="1">
    <citation type="submission" date="2020-06" db="EMBL/GenBank/DDBJ databases">
        <title>Description of novel acetic acid bacteria.</title>
        <authorList>
            <person name="Sombolestani A."/>
        </authorList>
    </citation>
    <scope>NUCLEOTIDE SEQUENCE [LARGE SCALE GENOMIC DNA]</scope>
    <source>
        <strain evidence="2 3">LMG 31431</strain>
    </source>
</reference>
<dbReference type="Gene3D" id="3.10.450.50">
    <property type="match status" value="1"/>
</dbReference>
<gene>
    <name evidence="2" type="ORF">HUK84_19580</name>
</gene>
<feature type="non-terminal residue" evidence="2">
    <location>
        <position position="1"/>
    </location>
</feature>
<dbReference type="SUPFAM" id="SSF103642">
    <property type="entry name" value="Sec-C motif"/>
    <property type="match status" value="1"/>
</dbReference>
<organism evidence="2 3">
    <name type="scientific">Nguyenibacter vanlangensis</name>
    <dbReference type="NCBI Taxonomy" id="1216886"/>
    <lineage>
        <taxon>Bacteria</taxon>
        <taxon>Pseudomonadati</taxon>
        <taxon>Pseudomonadota</taxon>
        <taxon>Alphaproteobacteria</taxon>
        <taxon>Acetobacterales</taxon>
        <taxon>Acetobacteraceae</taxon>
        <taxon>Nguyenibacter</taxon>
    </lineage>
</organism>
<sequence length="51" mass="5224">FAAPAAMTLATPIGAAAIMPDDPSSWGETPRNAPCPCGSGKKYKHCHGRLA</sequence>
<accession>A0A7Y7IZQ4</accession>
<protein>
    <submittedName>
        <fullName evidence="2">SEC-C domain-containing protein</fullName>
    </submittedName>
</protein>
<dbReference type="EMBL" id="JABXXP010000846">
    <property type="protein sequence ID" value="NVN13309.1"/>
    <property type="molecule type" value="Genomic_DNA"/>
</dbReference>
<evidence type="ECO:0000313" key="2">
    <source>
        <dbReference type="EMBL" id="NVN13309.1"/>
    </source>
</evidence>
<dbReference type="Proteomes" id="UP000534870">
    <property type="component" value="Unassembled WGS sequence"/>
</dbReference>
<comment type="caution">
    <text evidence="2">The sequence shown here is derived from an EMBL/GenBank/DDBJ whole genome shotgun (WGS) entry which is preliminary data.</text>
</comment>
<proteinExistence type="predicted"/>
<evidence type="ECO:0000313" key="3">
    <source>
        <dbReference type="Proteomes" id="UP000534870"/>
    </source>
</evidence>
<dbReference type="InterPro" id="IPR004027">
    <property type="entry name" value="SEC_C_motif"/>
</dbReference>
<evidence type="ECO:0000256" key="1">
    <source>
        <dbReference type="SAM" id="MobiDB-lite"/>
    </source>
</evidence>
<feature type="region of interest" description="Disordered" evidence="1">
    <location>
        <begin position="18"/>
        <end position="41"/>
    </location>
</feature>
<dbReference type="RefSeq" id="WP_176641699.1">
    <property type="nucleotide sequence ID" value="NZ_JABXXP010000846.1"/>
</dbReference>
<dbReference type="Pfam" id="PF02810">
    <property type="entry name" value="SEC-C"/>
    <property type="match status" value="1"/>
</dbReference>